<comment type="caution">
    <text evidence="1">The sequence shown here is derived from an EMBL/GenBank/DDBJ whole genome shotgun (WGS) entry which is preliminary data.</text>
</comment>
<organism evidence="1 2">
    <name type="scientific">Cannabis sativa</name>
    <name type="common">Hemp</name>
    <name type="synonym">Marijuana</name>
    <dbReference type="NCBI Taxonomy" id="3483"/>
    <lineage>
        <taxon>Eukaryota</taxon>
        <taxon>Viridiplantae</taxon>
        <taxon>Streptophyta</taxon>
        <taxon>Embryophyta</taxon>
        <taxon>Tracheophyta</taxon>
        <taxon>Spermatophyta</taxon>
        <taxon>Magnoliopsida</taxon>
        <taxon>eudicotyledons</taxon>
        <taxon>Gunneridae</taxon>
        <taxon>Pentapetalae</taxon>
        <taxon>rosids</taxon>
        <taxon>fabids</taxon>
        <taxon>Rosales</taxon>
        <taxon>Cannabaceae</taxon>
        <taxon>Cannabis</taxon>
    </lineage>
</organism>
<proteinExistence type="predicted"/>
<reference evidence="1 2" key="1">
    <citation type="journal article" date="2020" name="bioRxiv">
        <title>Sequence and annotation of 42 cannabis genomes reveals extensive copy number variation in cannabinoid synthesis and pathogen resistance genes.</title>
        <authorList>
            <person name="Mckernan K.J."/>
            <person name="Helbert Y."/>
            <person name="Kane L.T."/>
            <person name="Ebling H."/>
            <person name="Zhang L."/>
            <person name="Liu B."/>
            <person name="Eaton Z."/>
            <person name="Mclaughlin S."/>
            <person name="Kingan S."/>
            <person name="Baybayan P."/>
            <person name="Concepcion G."/>
            <person name="Jordan M."/>
            <person name="Riva A."/>
            <person name="Barbazuk W."/>
            <person name="Harkins T."/>
        </authorList>
    </citation>
    <scope>NUCLEOTIDE SEQUENCE [LARGE SCALE GENOMIC DNA]</scope>
    <source>
        <strain evidence="2">cv. Jamaican Lion 4</strain>
        <tissue evidence="1">Leaf</tissue>
    </source>
</reference>
<protein>
    <recommendedName>
        <fullName evidence="3">DUF4283 domain-containing protein</fullName>
    </recommendedName>
</protein>
<sequence length="89" mass="10602">MPVYKHRILDGEPWPFNNNLVVLHSPIVLLNVFKAELHRVQFWVQTHRLPFLSKSRALAKKVEEWIGEYINVHEDPLHEGWGPFICTRY</sequence>
<evidence type="ECO:0008006" key="3">
    <source>
        <dbReference type="Google" id="ProtNLM"/>
    </source>
</evidence>
<dbReference type="Proteomes" id="UP000583929">
    <property type="component" value="Unassembled WGS sequence"/>
</dbReference>
<name>A0A7J6HXW3_CANSA</name>
<dbReference type="EMBL" id="JAATIQ010000020">
    <property type="protein sequence ID" value="KAF4399835.1"/>
    <property type="molecule type" value="Genomic_DNA"/>
</dbReference>
<evidence type="ECO:0000313" key="1">
    <source>
        <dbReference type="EMBL" id="KAF4399835.1"/>
    </source>
</evidence>
<accession>A0A7J6HXW3</accession>
<keyword evidence="2" id="KW-1185">Reference proteome</keyword>
<evidence type="ECO:0000313" key="2">
    <source>
        <dbReference type="Proteomes" id="UP000583929"/>
    </source>
</evidence>
<dbReference type="AlphaFoldDB" id="A0A7J6HXW3"/>
<gene>
    <name evidence="1" type="ORF">G4B88_021049</name>
</gene>